<evidence type="ECO:0008006" key="4">
    <source>
        <dbReference type="Google" id="ProtNLM"/>
    </source>
</evidence>
<reference evidence="2 3" key="1">
    <citation type="submission" date="2011-07" db="EMBL/GenBank/DDBJ databases">
        <title>The Genome Sequence of Prevotella oulorum F0390.</title>
        <authorList>
            <consortium name="The Broad Institute Genome Sequencing Platform"/>
            <consortium name="The Broad Institute Genome Sequencing Center for Infectious Disease"/>
            <person name="Earl A."/>
            <person name="Ward D."/>
            <person name="Feldgarden M."/>
            <person name="Gevers D."/>
            <person name="Izard J."/>
            <person name="Ganesan A."/>
            <person name="Baranova O.V."/>
            <person name="Blanton J.M."/>
            <person name="Tanner A.C."/>
            <person name="Dewhirst F.E."/>
            <person name="Young S.K."/>
            <person name="Zeng Q."/>
            <person name="Gargeya S."/>
            <person name="Fitzgerald M."/>
            <person name="Haas B."/>
            <person name="Abouelleil A."/>
            <person name="Alvarado L."/>
            <person name="Arachchi H.M."/>
            <person name="Berlin A."/>
            <person name="Brown A."/>
            <person name="Chapman S.B."/>
            <person name="Chen Z."/>
            <person name="Dunbar C."/>
            <person name="Freedman E."/>
            <person name="Gearin G."/>
            <person name="Gellesch M."/>
            <person name="Goldberg J."/>
            <person name="Griggs A."/>
            <person name="Gujja S."/>
            <person name="Heiman D."/>
            <person name="Howarth C."/>
            <person name="Larson L."/>
            <person name="Lui A."/>
            <person name="MacDonald P.J.P."/>
            <person name="Mehta T."/>
            <person name="Montmayeur A."/>
            <person name="Murphy C."/>
            <person name="Neiman D."/>
            <person name="Pearson M."/>
            <person name="Priest M."/>
            <person name="Roberts A."/>
            <person name="Saif S."/>
            <person name="Shea T."/>
            <person name="Shenoy N."/>
            <person name="Sisk P."/>
            <person name="Stolte C."/>
            <person name="Sykes S."/>
            <person name="Wortman J."/>
            <person name="Nusbaum C."/>
            <person name="Birren B."/>
        </authorList>
    </citation>
    <scope>NUCLEOTIDE SEQUENCE [LARGE SCALE GENOMIC DNA]</scope>
    <source>
        <strain evidence="2 3">F0390</strain>
    </source>
</reference>
<dbReference type="Proteomes" id="UP000005141">
    <property type="component" value="Unassembled WGS sequence"/>
</dbReference>
<dbReference type="OrthoDB" id="1081213at2"/>
<proteinExistence type="predicted"/>
<gene>
    <name evidence="2" type="ORF">HMPREF9431_01307</name>
</gene>
<dbReference type="InterPro" id="IPR046228">
    <property type="entry name" value="DUF6261"/>
</dbReference>
<evidence type="ECO:0000313" key="2">
    <source>
        <dbReference type="EMBL" id="EGV31560.1"/>
    </source>
</evidence>
<dbReference type="eggNOG" id="ENOG5031Z76">
    <property type="taxonomic scope" value="Bacteria"/>
</dbReference>
<dbReference type="PATRIC" id="fig|702438.4.peg.1349"/>
<feature type="region of interest" description="Disordered" evidence="1">
    <location>
        <begin position="302"/>
        <end position="385"/>
    </location>
</feature>
<dbReference type="RefSeq" id="WP_004380339.1">
    <property type="nucleotide sequence ID" value="NZ_JH114215.1"/>
</dbReference>
<feature type="compositionally biased region" description="Gly residues" evidence="1">
    <location>
        <begin position="314"/>
        <end position="378"/>
    </location>
</feature>
<dbReference type="HOGENOM" id="CLU_063447_0_0_10"/>
<dbReference type="GeneID" id="95425942"/>
<evidence type="ECO:0000256" key="1">
    <source>
        <dbReference type="SAM" id="MobiDB-lite"/>
    </source>
</evidence>
<organism evidence="2 3">
    <name type="scientific">Segatella oulorum F0390</name>
    <dbReference type="NCBI Taxonomy" id="702438"/>
    <lineage>
        <taxon>Bacteria</taxon>
        <taxon>Pseudomonadati</taxon>
        <taxon>Bacteroidota</taxon>
        <taxon>Bacteroidia</taxon>
        <taxon>Bacteroidales</taxon>
        <taxon>Prevotellaceae</taxon>
        <taxon>Segatella</taxon>
    </lineage>
</organism>
<comment type="caution">
    <text evidence="2">The sequence shown here is derived from an EMBL/GenBank/DDBJ whole genome shotgun (WGS) entry which is preliminary data.</text>
</comment>
<dbReference type="AlphaFoldDB" id="G1WBV6"/>
<dbReference type="EMBL" id="ADGI01000044">
    <property type="protein sequence ID" value="EGV31560.1"/>
    <property type="molecule type" value="Genomic_DNA"/>
</dbReference>
<evidence type="ECO:0000313" key="3">
    <source>
        <dbReference type="Proteomes" id="UP000005141"/>
    </source>
</evidence>
<sequence>MEIKFLRRCNLQHLEHYQFTSHLLSMAKEANVAKLTAVLKPLEDAFKAEDEAVFPQRGNAMNAQLRELDDRRDKAYYSLQHAVDAGLYSEEAEELEAAKRVSEIMKRYAGVATMNYDKETGGLKNLLADLAETEAAKALKVLHAEGAVKRIGDHNQAFDEAFRGRFAGDKKLYDMKALRRVTDKAIDAVVRRIDSLDDLEPSAAITALINRYNQLVDNRHTLLKQRETSNAKANAAKIEEQRKMLTPLFDDFAKILGVAAEALHYSGESRGSGASKCYRLTIDGRSSGVWVKVSRKKLVQVAESEVPKAKNGGKKNGGSDNGSSGNGNSGNGGNGGGSGNGGSGNGGSGNGSQGSGSGSGSGSGNPGGNKPGGSGQGGATITPKK</sequence>
<protein>
    <recommendedName>
        <fullName evidence="4">Hemagglutinin protein HagC</fullName>
    </recommendedName>
</protein>
<name>G1WBV6_9BACT</name>
<keyword evidence="3" id="KW-1185">Reference proteome</keyword>
<accession>G1WBV6</accession>
<dbReference type="Pfam" id="PF19775">
    <property type="entry name" value="DUF6261"/>
    <property type="match status" value="1"/>
</dbReference>